<accession>A0A419SG27</accession>
<dbReference type="AlphaFoldDB" id="A0A419SG27"/>
<dbReference type="OrthoDB" id="9778331at2"/>
<feature type="transmembrane region" description="Helical" evidence="7">
    <location>
        <begin position="62"/>
        <end position="81"/>
    </location>
</feature>
<comment type="subcellular location">
    <subcellularLocation>
        <location evidence="1">Cell membrane</location>
        <topology evidence="1">Multi-pass membrane protein</topology>
    </subcellularLocation>
</comment>
<comment type="similarity">
    <text evidence="2">Belongs to the UPF0702 family.</text>
</comment>
<dbReference type="PANTHER" id="PTHR34582">
    <property type="entry name" value="UPF0702 TRANSMEMBRANE PROTEIN YCAP"/>
    <property type="match status" value="1"/>
</dbReference>
<dbReference type="InterPro" id="IPR007353">
    <property type="entry name" value="DUF421"/>
</dbReference>
<keyword evidence="4 7" id="KW-0812">Transmembrane</keyword>
<evidence type="ECO:0000256" key="3">
    <source>
        <dbReference type="ARBA" id="ARBA00022475"/>
    </source>
</evidence>
<keyword evidence="10" id="KW-1185">Reference proteome</keyword>
<evidence type="ECO:0000256" key="4">
    <source>
        <dbReference type="ARBA" id="ARBA00022692"/>
    </source>
</evidence>
<evidence type="ECO:0000256" key="5">
    <source>
        <dbReference type="ARBA" id="ARBA00022989"/>
    </source>
</evidence>
<name>A0A419SG27_9BACL</name>
<keyword evidence="6 7" id="KW-0472">Membrane</keyword>
<dbReference type="Pfam" id="PF04239">
    <property type="entry name" value="DUF421"/>
    <property type="match status" value="1"/>
</dbReference>
<dbReference type="PANTHER" id="PTHR34582:SF7">
    <property type="entry name" value="UPF0702 TRANSMEMBRANE PROTEIN YDFS"/>
    <property type="match status" value="1"/>
</dbReference>
<dbReference type="Pfam" id="PF07870">
    <property type="entry name" value="DUF1657"/>
    <property type="match status" value="1"/>
</dbReference>
<evidence type="ECO:0000313" key="10">
    <source>
        <dbReference type="Proteomes" id="UP000284219"/>
    </source>
</evidence>
<comment type="caution">
    <text evidence="9">The sequence shown here is derived from an EMBL/GenBank/DDBJ whole genome shotgun (WGS) entry which is preliminary data.</text>
</comment>
<evidence type="ECO:0000313" key="9">
    <source>
        <dbReference type="EMBL" id="RKD22734.1"/>
    </source>
</evidence>
<evidence type="ECO:0000259" key="8">
    <source>
        <dbReference type="Pfam" id="PF04239"/>
    </source>
</evidence>
<dbReference type="RefSeq" id="WP_120190211.1">
    <property type="nucleotide sequence ID" value="NZ_MCHY01000009.1"/>
</dbReference>
<dbReference type="GO" id="GO:0005886">
    <property type="term" value="C:plasma membrane"/>
    <property type="evidence" value="ECO:0007669"/>
    <property type="project" value="UniProtKB-SubCell"/>
</dbReference>
<keyword evidence="3" id="KW-1003">Cell membrane</keyword>
<feature type="transmembrane region" description="Helical" evidence="7">
    <location>
        <begin position="6"/>
        <end position="26"/>
    </location>
</feature>
<evidence type="ECO:0000256" key="7">
    <source>
        <dbReference type="SAM" id="Phobius"/>
    </source>
</evidence>
<gene>
    <name evidence="9" type="ORF">BEP19_10810</name>
</gene>
<evidence type="ECO:0000256" key="2">
    <source>
        <dbReference type="ARBA" id="ARBA00006448"/>
    </source>
</evidence>
<dbReference type="InterPro" id="IPR023090">
    <property type="entry name" value="UPF0702_alpha/beta_dom_sf"/>
</dbReference>
<dbReference type="InterPro" id="IPR012452">
    <property type="entry name" value="DUF1657"/>
</dbReference>
<evidence type="ECO:0000256" key="6">
    <source>
        <dbReference type="ARBA" id="ARBA00023136"/>
    </source>
</evidence>
<organism evidence="9 10">
    <name type="scientific">Ammoniphilus oxalaticus</name>
    <dbReference type="NCBI Taxonomy" id="66863"/>
    <lineage>
        <taxon>Bacteria</taxon>
        <taxon>Bacillati</taxon>
        <taxon>Bacillota</taxon>
        <taxon>Bacilli</taxon>
        <taxon>Bacillales</taxon>
        <taxon>Paenibacillaceae</taxon>
        <taxon>Aneurinibacillus group</taxon>
        <taxon>Ammoniphilus</taxon>
    </lineage>
</organism>
<dbReference type="Gene3D" id="3.30.240.20">
    <property type="entry name" value="bsu07140 like domains"/>
    <property type="match status" value="2"/>
</dbReference>
<reference evidence="9 10" key="1">
    <citation type="submission" date="2016-08" db="EMBL/GenBank/DDBJ databases">
        <title>Novel Firmicute Genomes.</title>
        <authorList>
            <person name="Poppleton D.I."/>
            <person name="Gribaldo S."/>
        </authorList>
    </citation>
    <scope>NUCLEOTIDE SEQUENCE [LARGE SCALE GENOMIC DNA]</scope>
    <source>
        <strain evidence="9 10">RAOx-1</strain>
    </source>
</reference>
<feature type="domain" description="YetF C-terminal" evidence="8">
    <location>
        <begin position="81"/>
        <end position="214"/>
    </location>
</feature>
<evidence type="ECO:0000256" key="1">
    <source>
        <dbReference type="ARBA" id="ARBA00004651"/>
    </source>
</evidence>
<protein>
    <recommendedName>
        <fullName evidence="8">YetF C-terminal domain-containing protein</fullName>
    </recommendedName>
</protein>
<dbReference type="EMBL" id="MCHY01000009">
    <property type="protein sequence ID" value="RKD22734.1"/>
    <property type="molecule type" value="Genomic_DNA"/>
</dbReference>
<dbReference type="Proteomes" id="UP000284219">
    <property type="component" value="Unassembled WGS sequence"/>
</dbReference>
<keyword evidence="5 7" id="KW-1133">Transmembrane helix</keyword>
<proteinExistence type="inferred from homology"/>
<sequence length="286" mass="32323">MPDWVQMIIRSFLMFLFIVTLLRIVGRKQISQMTYSDFVVGITIGTAAALIAFNVIPNLVNGLLGLTAWVLFLIGLNVLTMKSKWFHDLFRGRETILVRRGKVLEDNLKEVQYTPEELLSQLRRKNIFHLADVEFAVMEANGEVSVMLKSEQTPITPKHLEWAVASQAEPQTVVLDGNIMDEALTGQGLNRQWLQTELDKIGISLANVFIGQVDANGDLFVDLFDDAIEIPKPKTKELLYATLKKCEADLAMFALDTDQPEVKRQYQVSSEVIEEVAQSLRSKLIR</sequence>
<feature type="transmembrane region" description="Helical" evidence="7">
    <location>
        <begin position="38"/>
        <end position="56"/>
    </location>
</feature>